<feature type="transmembrane region" description="Helical" evidence="8">
    <location>
        <begin position="70"/>
        <end position="92"/>
    </location>
</feature>
<organism evidence="9 10">
    <name type="scientific">Acuticoccus mangrovi</name>
    <dbReference type="NCBI Taxonomy" id="2796142"/>
    <lineage>
        <taxon>Bacteria</taxon>
        <taxon>Pseudomonadati</taxon>
        <taxon>Pseudomonadota</taxon>
        <taxon>Alphaproteobacteria</taxon>
        <taxon>Hyphomicrobiales</taxon>
        <taxon>Amorphaceae</taxon>
        <taxon>Acuticoccus</taxon>
    </lineage>
</organism>
<dbReference type="RefSeq" id="WP_198884361.1">
    <property type="nucleotide sequence ID" value="NZ_JAEKJA010000027.1"/>
</dbReference>
<feature type="transmembrane region" description="Helical" evidence="8">
    <location>
        <begin position="382"/>
        <end position="404"/>
    </location>
</feature>
<feature type="transmembrane region" description="Helical" evidence="8">
    <location>
        <begin position="128"/>
        <end position="149"/>
    </location>
</feature>
<dbReference type="PANTHER" id="PTHR30509">
    <property type="entry name" value="P-HYDROXYBENZOIC ACID EFFLUX PUMP SUBUNIT-RELATED"/>
    <property type="match status" value="1"/>
</dbReference>
<reference evidence="9" key="1">
    <citation type="submission" date="2020-12" db="EMBL/GenBank/DDBJ databases">
        <title>Bacterial taxonomy.</title>
        <authorList>
            <person name="Pan X."/>
        </authorList>
    </citation>
    <scope>NUCLEOTIDE SEQUENCE</scope>
    <source>
        <strain evidence="9">B2012</strain>
    </source>
</reference>
<evidence type="ECO:0000256" key="1">
    <source>
        <dbReference type="ARBA" id="ARBA00004651"/>
    </source>
</evidence>
<evidence type="ECO:0000313" key="10">
    <source>
        <dbReference type="Proteomes" id="UP000609531"/>
    </source>
</evidence>
<keyword evidence="4 8" id="KW-0812">Transmembrane</keyword>
<dbReference type="Pfam" id="PF04632">
    <property type="entry name" value="FUSC"/>
    <property type="match status" value="1"/>
</dbReference>
<evidence type="ECO:0000256" key="3">
    <source>
        <dbReference type="ARBA" id="ARBA00022475"/>
    </source>
</evidence>
<evidence type="ECO:0000256" key="5">
    <source>
        <dbReference type="ARBA" id="ARBA00022989"/>
    </source>
</evidence>
<dbReference type="GO" id="GO:0022857">
    <property type="term" value="F:transmembrane transporter activity"/>
    <property type="evidence" value="ECO:0007669"/>
    <property type="project" value="InterPro"/>
</dbReference>
<name>A0A934IUM6_9HYPH</name>
<dbReference type="InterPro" id="IPR006726">
    <property type="entry name" value="PHBA_efflux_AaeB/fusaric-R"/>
</dbReference>
<keyword evidence="5 8" id="KW-1133">Transmembrane helix</keyword>
<gene>
    <name evidence="9" type="ORF">JCR33_22370</name>
</gene>
<evidence type="ECO:0000256" key="6">
    <source>
        <dbReference type="ARBA" id="ARBA00023136"/>
    </source>
</evidence>
<feature type="transmembrane region" description="Helical" evidence="8">
    <location>
        <begin position="410"/>
        <end position="429"/>
    </location>
</feature>
<keyword evidence="10" id="KW-1185">Reference proteome</keyword>
<dbReference type="EMBL" id="JAEKJA010000027">
    <property type="protein sequence ID" value="MBJ3778462.1"/>
    <property type="molecule type" value="Genomic_DNA"/>
</dbReference>
<sequence>MTPVAEATWPAVYAQTVRDLAPFPGRFDLTWRMAALCALVAATAMLYEIPESAISCYLVIFLMRPDASETIGQAVGLMVLVTVIVATMVPLANATVDLPFARLLIMAGATFATLYLASASTLGESGAIIGLVIAFVLSLIGGVPDGFIATKGLSYAWQMVMMPMGLMVAFLLVCGRGPQRLVAETIARRLAAAERALTDADDDEELLERLHEGNDDLLKRVKMARLLHLVPTARTGWLAGASETSYRLLVAVAAMPRGAAAARRRLAAACGAARRRIETGDAPLAPERAEAPGSLAEVEAWRLLTGLAAPNGGADPSPAKAPFLTADAFTSPVHQRYALKTTAAAMICYLIYTGISWQGIHTAMITCYVTALGTTGETVHKLALRIVGCLVGAAMGVASILFVIPHVESVGALMVLVFVGILVAGWVAAGNERVSYAGVQVGLAFLLTILDGFGPSTSMENAWDRIAGILLGNTIMYLIFTGIWPRSAAEEVRRQLAAALRALARLAATAPSDRPVATAEVASAAVALGRAREVMFMLPFEPRRDQPARAEVERLAGLVTAASALTPAVAVSAESLKPVAAALEANAATLEASEPGEAATHPAAGAVPPIPSAEIAGPMARIETLVVT</sequence>
<feature type="transmembrane region" description="Helical" evidence="8">
    <location>
        <begin position="466"/>
        <end position="484"/>
    </location>
</feature>
<protein>
    <submittedName>
        <fullName evidence="9">FUSC family protein</fullName>
    </submittedName>
</protein>
<feature type="coiled-coil region" evidence="7">
    <location>
        <begin position="183"/>
        <end position="210"/>
    </location>
</feature>
<evidence type="ECO:0000256" key="7">
    <source>
        <dbReference type="SAM" id="Coils"/>
    </source>
</evidence>
<keyword evidence="6 8" id="KW-0472">Membrane</keyword>
<keyword evidence="2" id="KW-0813">Transport</keyword>
<keyword evidence="3" id="KW-1003">Cell membrane</keyword>
<feature type="transmembrane region" description="Helical" evidence="8">
    <location>
        <begin position="155"/>
        <end position="174"/>
    </location>
</feature>
<dbReference type="AlphaFoldDB" id="A0A934IUM6"/>
<dbReference type="Proteomes" id="UP000609531">
    <property type="component" value="Unassembled WGS sequence"/>
</dbReference>
<evidence type="ECO:0000313" key="9">
    <source>
        <dbReference type="EMBL" id="MBJ3778462.1"/>
    </source>
</evidence>
<comment type="caution">
    <text evidence="9">The sequence shown here is derived from an EMBL/GenBank/DDBJ whole genome shotgun (WGS) entry which is preliminary data.</text>
</comment>
<evidence type="ECO:0000256" key="2">
    <source>
        <dbReference type="ARBA" id="ARBA00022448"/>
    </source>
</evidence>
<evidence type="ECO:0000256" key="4">
    <source>
        <dbReference type="ARBA" id="ARBA00022692"/>
    </source>
</evidence>
<dbReference type="PANTHER" id="PTHR30509:SF9">
    <property type="entry name" value="MULTIDRUG RESISTANCE PROTEIN MDTO"/>
    <property type="match status" value="1"/>
</dbReference>
<keyword evidence="7" id="KW-0175">Coiled coil</keyword>
<comment type="subcellular location">
    <subcellularLocation>
        <location evidence="1">Cell membrane</location>
        <topology evidence="1">Multi-pass membrane protein</topology>
    </subcellularLocation>
</comment>
<accession>A0A934IUM6</accession>
<dbReference type="GO" id="GO:0005886">
    <property type="term" value="C:plasma membrane"/>
    <property type="evidence" value="ECO:0007669"/>
    <property type="project" value="UniProtKB-SubCell"/>
</dbReference>
<feature type="transmembrane region" description="Helical" evidence="8">
    <location>
        <begin position="98"/>
        <end position="116"/>
    </location>
</feature>
<proteinExistence type="predicted"/>
<evidence type="ECO:0000256" key="8">
    <source>
        <dbReference type="SAM" id="Phobius"/>
    </source>
</evidence>